<dbReference type="InterPro" id="IPR041075">
    <property type="entry name" value="NOD1/2_WH"/>
</dbReference>
<dbReference type="AlphaFoldDB" id="A0AAW0H8J5"/>
<feature type="non-terminal residue" evidence="8">
    <location>
        <position position="1"/>
    </location>
</feature>
<dbReference type="SUPFAM" id="SSF52047">
    <property type="entry name" value="RNI-like"/>
    <property type="match status" value="1"/>
</dbReference>
<reference evidence="8 9" key="1">
    <citation type="journal article" date="2023" name="bioRxiv">
        <title>Conserved and derived expression patterns and positive selection on dental genes reveal complex evolutionary context of ever-growing rodent molars.</title>
        <authorList>
            <person name="Calamari Z.T."/>
            <person name="Song A."/>
            <person name="Cohen E."/>
            <person name="Akter M."/>
            <person name="Roy R.D."/>
            <person name="Hallikas O."/>
            <person name="Christensen M.M."/>
            <person name="Li P."/>
            <person name="Marangoni P."/>
            <person name="Jernvall J."/>
            <person name="Klein O.D."/>
        </authorList>
    </citation>
    <scope>NUCLEOTIDE SEQUENCE [LARGE SCALE GENOMIC DNA]</scope>
    <source>
        <strain evidence="8">V071</strain>
    </source>
</reference>
<dbReference type="PANTHER" id="PTHR45690:SF13">
    <property type="entry name" value="NACHT, LRR AND PYD DOMAINS-CONTAINING PROTEIN 9"/>
    <property type="match status" value="1"/>
</dbReference>
<dbReference type="InterPro" id="IPR027417">
    <property type="entry name" value="P-loop_NTPase"/>
</dbReference>
<dbReference type="InterPro" id="IPR032675">
    <property type="entry name" value="LRR_dom_sf"/>
</dbReference>
<evidence type="ECO:0000259" key="7">
    <source>
        <dbReference type="PROSITE" id="PS50837"/>
    </source>
</evidence>
<evidence type="ECO:0000256" key="2">
    <source>
        <dbReference type="ARBA" id="ARBA00022490"/>
    </source>
</evidence>
<evidence type="ECO:0000313" key="9">
    <source>
        <dbReference type="Proteomes" id="UP001488838"/>
    </source>
</evidence>
<dbReference type="Proteomes" id="UP001488838">
    <property type="component" value="Unassembled WGS sequence"/>
</dbReference>
<dbReference type="GO" id="GO:0061702">
    <property type="term" value="C:canonical inflammasome complex"/>
    <property type="evidence" value="ECO:0007669"/>
    <property type="project" value="TreeGrafter"/>
</dbReference>
<keyword evidence="6" id="KW-0391">Immunity</keyword>
<evidence type="ECO:0000256" key="5">
    <source>
        <dbReference type="ARBA" id="ARBA00022840"/>
    </source>
</evidence>
<feature type="non-terminal residue" evidence="8">
    <location>
        <position position="754"/>
    </location>
</feature>
<dbReference type="InterPro" id="IPR050637">
    <property type="entry name" value="NLRP_innate_immun_reg"/>
</dbReference>
<dbReference type="EMBL" id="JBBHLL010000761">
    <property type="protein sequence ID" value="KAK7797895.1"/>
    <property type="molecule type" value="Genomic_DNA"/>
</dbReference>
<evidence type="ECO:0000256" key="3">
    <source>
        <dbReference type="ARBA" id="ARBA00022588"/>
    </source>
</evidence>
<keyword evidence="3" id="KW-0399">Innate immunity</keyword>
<evidence type="ECO:0000256" key="1">
    <source>
        <dbReference type="ARBA" id="ARBA00004496"/>
    </source>
</evidence>
<comment type="subcellular location">
    <subcellularLocation>
        <location evidence="1">Cytoplasm</location>
    </subcellularLocation>
</comment>
<keyword evidence="2" id="KW-0963">Cytoplasm</keyword>
<protein>
    <recommendedName>
        <fullName evidence="7">NACHT domain-containing protein</fullName>
    </recommendedName>
</protein>
<sequence length="754" mass="85204">EKHHGDAGPGHDADESGIMGKAQEDNAYTKARGNTLLHTVFLLHYHANTESSQENINTSFGACYPSGSHFFPYFPRTHGLTAHPVKASHCSHTGAESIGKTTFLRKAMLDWASGDLWKNRFQYVFFFSLVSLNSTTELSRTQLPLSQLSASSETLDDVLSDPRKILFILDGFDYLKFDLELQTNLCDDWRKTLPTQIVLSSLLQKYPREITVGGRSEESIKFYCVCFFNDVEKGLEVFDYSVQALPELCISPYMCWMFCSTIKGQCDRGKETNFFCPSDPIMFTKFMVSSFRSVYDNHPSRQSPTKDSVHQGMWKQVFAFKSEDLRRNGISESEKASWLKMNFPHYQGDCFMFSHPTLQSQDKDETHPIIGSLPQFLREVYAHGQTHWLRTGMFVFGIAAEEVTAMLNPHFGLIPPREMREVIFNCLKSLNQGECSKTLSDQSLIDSLIDIQKEKFETQVLGLFEELTVDISDANKMTLVEYSLLKSLKLKKNFQRDFSEIYNPGDGDIENFRRHKKSDMCSLNTACCVDLALALSTCRTLTRLSLDWVTLAHDGVELLCEALTCRGCAVKVLGLDESALSEESQKLLQDVEKKNNLNILHYPWVKEENKMRGVRLIWNNHKLEQSSKQDFTGAAWRGHSSDEPGQMCAKANPQQPLCLSFEDTNEARTGRLDMCALTTACCVDLALALSTCRTLTRLSLDWVTLAHHGMELLCEALTCRGCTVKVLGKASYWLPCSATTESYSKNGSKDEDIS</sequence>
<dbReference type="Gene3D" id="3.40.50.300">
    <property type="entry name" value="P-loop containing nucleotide triphosphate hydrolases"/>
    <property type="match status" value="1"/>
</dbReference>
<keyword evidence="4" id="KW-0547">Nucleotide-binding</keyword>
<keyword evidence="5" id="KW-0067">ATP-binding</keyword>
<gene>
    <name evidence="8" type="ORF">U0070_020901</name>
</gene>
<dbReference type="PROSITE" id="PS50837">
    <property type="entry name" value="NACHT"/>
    <property type="match status" value="1"/>
</dbReference>
<name>A0AAW0H8J5_MYOGA</name>
<evidence type="ECO:0000256" key="4">
    <source>
        <dbReference type="ARBA" id="ARBA00022741"/>
    </source>
</evidence>
<evidence type="ECO:0000313" key="8">
    <source>
        <dbReference type="EMBL" id="KAK7797895.1"/>
    </source>
</evidence>
<organism evidence="8 9">
    <name type="scientific">Myodes glareolus</name>
    <name type="common">Bank vole</name>
    <name type="synonym">Clethrionomys glareolus</name>
    <dbReference type="NCBI Taxonomy" id="447135"/>
    <lineage>
        <taxon>Eukaryota</taxon>
        <taxon>Metazoa</taxon>
        <taxon>Chordata</taxon>
        <taxon>Craniata</taxon>
        <taxon>Vertebrata</taxon>
        <taxon>Euteleostomi</taxon>
        <taxon>Mammalia</taxon>
        <taxon>Eutheria</taxon>
        <taxon>Euarchontoglires</taxon>
        <taxon>Glires</taxon>
        <taxon>Rodentia</taxon>
        <taxon>Myomorpha</taxon>
        <taxon>Muroidea</taxon>
        <taxon>Cricetidae</taxon>
        <taxon>Arvicolinae</taxon>
        <taxon>Myodes</taxon>
    </lineage>
</organism>
<accession>A0AAW0H8J5</accession>
<keyword evidence="9" id="KW-1185">Reference proteome</keyword>
<dbReference type="Gene3D" id="3.80.10.10">
    <property type="entry name" value="Ribonuclease Inhibitor"/>
    <property type="match status" value="2"/>
</dbReference>
<dbReference type="GO" id="GO:0050727">
    <property type="term" value="P:regulation of inflammatory response"/>
    <property type="evidence" value="ECO:0007669"/>
    <property type="project" value="TreeGrafter"/>
</dbReference>
<feature type="domain" description="NACHT" evidence="7">
    <location>
        <begin position="94"/>
        <end position="175"/>
    </location>
</feature>
<dbReference type="Pfam" id="PF17779">
    <property type="entry name" value="WHD_NOD2"/>
    <property type="match status" value="1"/>
</dbReference>
<dbReference type="PANTHER" id="PTHR45690">
    <property type="entry name" value="NACHT, LRR AND PYD DOMAINS-CONTAINING PROTEIN 12"/>
    <property type="match status" value="1"/>
</dbReference>
<dbReference type="InterPro" id="IPR007111">
    <property type="entry name" value="NACHT_NTPase"/>
</dbReference>
<proteinExistence type="predicted"/>
<comment type="caution">
    <text evidence="8">The sequence shown here is derived from an EMBL/GenBank/DDBJ whole genome shotgun (WGS) entry which is preliminary data.</text>
</comment>
<dbReference type="Pfam" id="PF05729">
    <property type="entry name" value="NACHT"/>
    <property type="match status" value="1"/>
</dbReference>
<dbReference type="GO" id="GO:0005524">
    <property type="term" value="F:ATP binding"/>
    <property type="evidence" value="ECO:0007669"/>
    <property type="project" value="UniProtKB-KW"/>
</dbReference>
<evidence type="ECO:0000256" key="6">
    <source>
        <dbReference type="ARBA" id="ARBA00022859"/>
    </source>
</evidence>